<reference evidence="3 4" key="1">
    <citation type="journal article" date="2020" name="ISME J.">
        <title>Uncovering the hidden diversity of litter-decomposition mechanisms in mushroom-forming fungi.</title>
        <authorList>
            <person name="Floudas D."/>
            <person name="Bentzer J."/>
            <person name="Ahren D."/>
            <person name="Johansson T."/>
            <person name="Persson P."/>
            <person name="Tunlid A."/>
        </authorList>
    </citation>
    <scope>NUCLEOTIDE SEQUENCE [LARGE SCALE GENOMIC DNA]</scope>
    <source>
        <strain evidence="3 4">CBS 406.79</strain>
    </source>
</reference>
<comment type="caution">
    <text evidence="3">The sequence shown here is derived from an EMBL/GenBank/DDBJ whole genome shotgun (WGS) entry which is preliminary data.</text>
</comment>
<dbReference type="PANTHER" id="PTHR28190:SF1">
    <property type="entry name" value="NUCLEAR MIGRATION PROTEIN NUM1"/>
    <property type="match status" value="1"/>
</dbReference>
<dbReference type="GO" id="GO:0000226">
    <property type="term" value="P:microtubule cytoskeleton organization"/>
    <property type="evidence" value="ECO:0007669"/>
    <property type="project" value="TreeGrafter"/>
</dbReference>
<dbReference type="GO" id="GO:0005739">
    <property type="term" value="C:mitochondrion"/>
    <property type="evidence" value="ECO:0007669"/>
    <property type="project" value="TreeGrafter"/>
</dbReference>
<dbReference type="PANTHER" id="PTHR28190">
    <property type="entry name" value="NUCLEAR MIGRATION PROTEIN NUM1"/>
    <property type="match status" value="1"/>
</dbReference>
<dbReference type="GO" id="GO:0005938">
    <property type="term" value="C:cell cortex"/>
    <property type="evidence" value="ECO:0007669"/>
    <property type="project" value="InterPro"/>
</dbReference>
<dbReference type="GO" id="GO:0005543">
    <property type="term" value="F:phospholipid binding"/>
    <property type="evidence" value="ECO:0007669"/>
    <property type="project" value="InterPro"/>
</dbReference>
<dbReference type="PROSITE" id="PS50003">
    <property type="entry name" value="PH_DOMAIN"/>
    <property type="match status" value="1"/>
</dbReference>
<sequence>MPPGLYQYSIVVSTPQREMKFTAPTKERHEIWLNSLKYLLVRHIPGQVLAPGNATVVPDSPISGEDYFPEDERLLALNSSPQSQRSGRSHQNETPFNTTPRGKRSRSQMSVGGSVGRRAGTPAAEYLRWNGPESPYSPTKSFVDVPALDDDDELDFELHGDSLSDEGFEGLENVRACCDGKHTVGHHHHHHHHHHHESGSQHDHTGSSINGPARPVSPSAWSFRSRTGSANSQHEGGGNSLFSWGRGRTEEGKLKFGSWRSGKTVQSQAP</sequence>
<dbReference type="OrthoDB" id="2149224at2759"/>
<protein>
    <recommendedName>
        <fullName evidence="2">PH domain-containing protein</fullName>
    </recommendedName>
</protein>
<keyword evidence="4" id="KW-1185">Reference proteome</keyword>
<dbReference type="InterPro" id="IPR024774">
    <property type="entry name" value="PH_dom-Mcp5-type"/>
</dbReference>
<feature type="compositionally biased region" description="Polar residues" evidence="1">
    <location>
        <begin position="219"/>
        <end position="234"/>
    </location>
</feature>
<gene>
    <name evidence="3" type="ORF">D9757_010926</name>
</gene>
<evidence type="ECO:0000313" key="4">
    <source>
        <dbReference type="Proteomes" id="UP000518752"/>
    </source>
</evidence>
<dbReference type="GO" id="GO:0015631">
    <property type="term" value="F:tubulin binding"/>
    <property type="evidence" value="ECO:0007669"/>
    <property type="project" value="TreeGrafter"/>
</dbReference>
<dbReference type="InterPro" id="IPR053005">
    <property type="entry name" value="Nuclear_Pos-Cytoskel_Interact"/>
</dbReference>
<dbReference type="Pfam" id="PF12814">
    <property type="entry name" value="Mcp5_PH"/>
    <property type="match status" value="1"/>
</dbReference>
<dbReference type="InterPro" id="IPR001849">
    <property type="entry name" value="PH_domain"/>
</dbReference>
<proteinExistence type="predicted"/>
<evidence type="ECO:0000313" key="3">
    <source>
        <dbReference type="EMBL" id="KAF5366134.1"/>
    </source>
</evidence>
<feature type="compositionally biased region" description="Basic residues" evidence="1">
    <location>
        <begin position="184"/>
        <end position="196"/>
    </location>
</feature>
<feature type="domain" description="PH" evidence="2">
    <location>
        <begin position="1"/>
        <end position="41"/>
    </location>
</feature>
<evidence type="ECO:0000259" key="2">
    <source>
        <dbReference type="PROSITE" id="PS50003"/>
    </source>
</evidence>
<accession>A0A8H5GJY2</accession>
<feature type="region of interest" description="Disordered" evidence="1">
    <location>
        <begin position="79"/>
        <end position="119"/>
    </location>
</feature>
<organism evidence="3 4">
    <name type="scientific">Collybiopsis confluens</name>
    <dbReference type="NCBI Taxonomy" id="2823264"/>
    <lineage>
        <taxon>Eukaryota</taxon>
        <taxon>Fungi</taxon>
        <taxon>Dikarya</taxon>
        <taxon>Basidiomycota</taxon>
        <taxon>Agaricomycotina</taxon>
        <taxon>Agaricomycetes</taxon>
        <taxon>Agaricomycetidae</taxon>
        <taxon>Agaricales</taxon>
        <taxon>Marasmiineae</taxon>
        <taxon>Omphalotaceae</taxon>
        <taxon>Collybiopsis</taxon>
    </lineage>
</organism>
<name>A0A8H5GJY2_9AGAR</name>
<feature type="region of interest" description="Disordered" evidence="1">
    <location>
        <begin position="184"/>
        <end position="246"/>
    </location>
</feature>
<dbReference type="Proteomes" id="UP000518752">
    <property type="component" value="Unassembled WGS sequence"/>
</dbReference>
<dbReference type="EMBL" id="JAACJN010000156">
    <property type="protein sequence ID" value="KAF5366134.1"/>
    <property type="molecule type" value="Genomic_DNA"/>
</dbReference>
<dbReference type="AlphaFoldDB" id="A0A8H5GJY2"/>
<evidence type="ECO:0000256" key="1">
    <source>
        <dbReference type="SAM" id="MobiDB-lite"/>
    </source>
</evidence>
<dbReference type="GO" id="GO:0032065">
    <property type="term" value="P:maintenance of protein location in cell cortex"/>
    <property type="evidence" value="ECO:0007669"/>
    <property type="project" value="InterPro"/>
</dbReference>